<dbReference type="PANTHER" id="PTHR11669:SF8">
    <property type="entry name" value="DNA POLYMERASE III SUBUNIT DELTA"/>
    <property type="match status" value="1"/>
</dbReference>
<gene>
    <name evidence="9" type="primary">holB</name>
    <name evidence="9" type="ORF">E4100_02205</name>
</gene>
<keyword evidence="5" id="KW-0235">DNA replication</keyword>
<dbReference type="InterPro" id="IPR027417">
    <property type="entry name" value="P-loop_NTPase"/>
</dbReference>
<dbReference type="GO" id="GO:0003677">
    <property type="term" value="F:DNA binding"/>
    <property type="evidence" value="ECO:0007669"/>
    <property type="project" value="InterPro"/>
</dbReference>
<dbReference type="GO" id="GO:0009360">
    <property type="term" value="C:DNA polymerase III complex"/>
    <property type="evidence" value="ECO:0007669"/>
    <property type="project" value="InterPro"/>
</dbReference>
<dbReference type="Pfam" id="PF09115">
    <property type="entry name" value="DNApol3-delta_C"/>
    <property type="match status" value="1"/>
</dbReference>
<comment type="catalytic activity">
    <reaction evidence="7">
        <text>DNA(n) + a 2'-deoxyribonucleoside 5'-triphosphate = DNA(n+1) + diphosphate</text>
        <dbReference type="Rhea" id="RHEA:22508"/>
        <dbReference type="Rhea" id="RHEA-COMP:17339"/>
        <dbReference type="Rhea" id="RHEA-COMP:17340"/>
        <dbReference type="ChEBI" id="CHEBI:33019"/>
        <dbReference type="ChEBI" id="CHEBI:61560"/>
        <dbReference type="ChEBI" id="CHEBI:173112"/>
        <dbReference type="EC" id="2.7.7.7"/>
    </reaction>
</comment>
<name>A0A4Z0D955_9FIRM</name>
<comment type="caution">
    <text evidence="9">The sequence shown here is derived from an EMBL/GenBank/DDBJ whole genome shotgun (WGS) entry which is preliminary data.</text>
</comment>
<keyword evidence="3 9" id="KW-0808">Transferase</keyword>
<feature type="domain" description="DNA polymerase III delta subunit C-terminal" evidence="8">
    <location>
        <begin position="209"/>
        <end position="323"/>
    </location>
</feature>
<dbReference type="OrthoDB" id="9810148at2"/>
<keyword evidence="4 9" id="KW-0548">Nucleotidyltransferase</keyword>
<evidence type="ECO:0000256" key="3">
    <source>
        <dbReference type="ARBA" id="ARBA00022679"/>
    </source>
</evidence>
<dbReference type="NCBIfam" id="TIGR00678">
    <property type="entry name" value="holB"/>
    <property type="match status" value="1"/>
</dbReference>
<dbReference type="Proteomes" id="UP000298381">
    <property type="component" value="Unassembled WGS sequence"/>
</dbReference>
<reference evidence="9 10" key="1">
    <citation type="submission" date="2019-03" db="EMBL/GenBank/DDBJ databases">
        <title>Draft genome sequence data and analysis of a Fermenting Bacterium, Soehngenia longevitae strain 1933PT, isolated from petroleum reservoir in Azerbaijan.</title>
        <authorList>
            <person name="Grouzdev D.S."/>
            <person name="Bidzhieva S.K."/>
            <person name="Sokolova D.S."/>
            <person name="Tourova T.P."/>
            <person name="Poltaraus A.B."/>
            <person name="Nazina T.N."/>
        </authorList>
    </citation>
    <scope>NUCLEOTIDE SEQUENCE [LARGE SCALE GENOMIC DNA]</scope>
    <source>
        <strain evidence="9 10">1933P</strain>
    </source>
</reference>
<dbReference type="PANTHER" id="PTHR11669">
    <property type="entry name" value="REPLICATION FACTOR C / DNA POLYMERASE III GAMMA-TAU SUBUNIT"/>
    <property type="match status" value="1"/>
</dbReference>
<keyword evidence="6" id="KW-0239">DNA-directed DNA polymerase</keyword>
<dbReference type="InterPro" id="IPR050238">
    <property type="entry name" value="DNA_Rep/Repair_Clamp_Loader"/>
</dbReference>
<proteinExistence type="predicted"/>
<sequence length="327" mass="38093">MNYDDIVGHKIEIESLQRAIKNDHVSHFYLFEGEKGIGKKTTAKVFAKHILCKSKKYEGPCEVCSSCRKFESGSHPDYLEISPTNGMIRKNEIENLIKEISFSPFESAKKVILIDDAEKMNKESQNALLKTLEEPPTYINLILVSSNSKLLLNTILSRAEKIHFKSINVNDMVEYLIKRENVPLERAKLIADFSQGSIGRAFELIKSEEFIKLRDDVINLVDNCIFGREYMVFELSERFTKTKEIANDVLLILLLHLRDIYFYKFTQDDKLLINKDKLEFIKKHSILEFGKINDIIEKIYYAKESIDLNVNRELLIETLFFNIQEEY</sequence>
<keyword evidence="10" id="KW-1185">Reference proteome</keyword>
<evidence type="ECO:0000313" key="10">
    <source>
        <dbReference type="Proteomes" id="UP000298381"/>
    </source>
</evidence>
<dbReference type="FunFam" id="3.40.50.300:FF:001255">
    <property type="entry name" value="DNA polymerase III subunit delta"/>
    <property type="match status" value="1"/>
</dbReference>
<evidence type="ECO:0000256" key="2">
    <source>
        <dbReference type="ARBA" id="ARBA00014363"/>
    </source>
</evidence>
<dbReference type="Pfam" id="PF13177">
    <property type="entry name" value="DNA_pol3_delta2"/>
    <property type="match status" value="1"/>
</dbReference>
<organism evidence="9 10">
    <name type="scientific">Soehngenia longivitae</name>
    <dbReference type="NCBI Taxonomy" id="2562294"/>
    <lineage>
        <taxon>Bacteria</taxon>
        <taxon>Bacillati</taxon>
        <taxon>Bacillota</taxon>
        <taxon>Tissierellia</taxon>
        <taxon>Tissierellales</taxon>
        <taxon>Tissierellaceae</taxon>
        <taxon>Soehngenia</taxon>
    </lineage>
</organism>
<dbReference type="GO" id="GO:0008408">
    <property type="term" value="F:3'-5' exonuclease activity"/>
    <property type="evidence" value="ECO:0007669"/>
    <property type="project" value="InterPro"/>
</dbReference>
<evidence type="ECO:0000259" key="8">
    <source>
        <dbReference type="Pfam" id="PF09115"/>
    </source>
</evidence>
<protein>
    <recommendedName>
        <fullName evidence="2">DNA polymerase III subunit delta'</fullName>
        <ecNumber evidence="1">2.7.7.7</ecNumber>
    </recommendedName>
</protein>
<evidence type="ECO:0000256" key="7">
    <source>
        <dbReference type="ARBA" id="ARBA00049244"/>
    </source>
</evidence>
<dbReference type="GO" id="GO:0006261">
    <property type="term" value="P:DNA-templated DNA replication"/>
    <property type="evidence" value="ECO:0007669"/>
    <property type="project" value="TreeGrafter"/>
</dbReference>
<dbReference type="Gene3D" id="3.40.50.300">
    <property type="entry name" value="P-loop containing nucleotide triphosphate hydrolases"/>
    <property type="match status" value="1"/>
</dbReference>
<accession>A0A4Z0D955</accession>
<evidence type="ECO:0000256" key="6">
    <source>
        <dbReference type="ARBA" id="ARBA00022932"/>
    </source>
</evidence>
<evidence type="ECO:0000256" key="1">
    <source>
        <dbReference type="ARBA" id="ARBA00012417"/>
    </source>
</evidence>
<dbReference type="InterPro" id="IPR015199">
    <property type="entry name" value="DNA_pol_III_delta_C"/>
</dbReference>
<dbReference type="GO" id="GO:0003887">
    <property type="term" value="F:DNA-directed DNA polymerase activity"/>
    <property type="evidence" value="ECO:0007669"/>
    <property type="project" value="UniProtKB-KW"/>
</dbReference>
<dbReference type="AlphaFoldDB" id="A0A4Z0D955"/>
<dbReference type="RefSeq" id="WP_135270398.1">
    <property type="nucleotide sequence ID" value="NZ_SRIB01000002.1"/>
</dbReference>
<evidence type="ECO:0000256" key="4">
    <source>
        <dbReference type="ARBA" id="ARBA00022695"/>
    </source>
</evidence>
<dbReference type="EMBL" id="SRIB01000002">
    <property type="protein sequence ID" value="TFZ41410.1"/>
    <property type="molecule type" value="Genomic_DNA"/>
</dbReference>
<evidence type="ECO:0000256" key="5">
    <source>
        <dbReference type="ARBA" id="ARBA00022705"/>
    </source>
</evidence>
<evidence type="ECO:0000313" key="9">
    <source>
        <dbReference type="EMBL" id="TFZ41410.1"/>
    </source>
</evidence>
<dbReference type="CDD" id="cd00009">
    <property type="entry name" value="AAA"/>
    <property type="match status" value="1"/>
</dbReference>
<dbReference type="SUPFAM" id="SSF52540">
    <property type="entry name" value="P-loop containing nucleoside triphosphate hydrolases"/>
    <property type="match status" value="1"/>
</dbReference>
<dbReference type="EC" id="2.7.7.7" evidence="1"/>
<dbReference type="InterPro" id="IPR004622">
    <property type="entry name" value="DNA_pol_HolB"/>
</dbReference>